<protein>
    <recommendedName>
        <fullName evidence="3">Transposase</fullName>
    </recommendedName>
</protein>
<comment type="caution">
    <text evidence="1">The sequence shown here is derived from an EMBL/GenBank/DDBJ whole genome shotgun (WGS) entry which is preliminary data.</text>
</comment>
<reference evidence="1 2" key="1">
    <citation type="submission" date="2019-07" db="EMBL/GenBank/DDBJ databases">
        <title>Whole genome shotgun sequence of Frigoribacterium faeni NBRC 103066.</title>
        <authorList>
            <person name="Hosoyama A."/>
            <person name="Uohara A."/>
            <person name="Ohji S."/>
            <person name="Ichikawa N."/>
        </authorList>
    </citation>
    <scope>NUCLEOTIDE SEQUENCE [LARGE SCALE GENOMIC DNA]</scope>
    <source>
        <strain evidence="1 2">NBRC 103066</strain>
    </source>
</reference>
<proteinExistence type="predicted"/>
<gene>
    <name evidence="1" type="ORF">FFA01_20390</name>
</gene>
<evidence type="ECO:0000313" key="2">
    <source>
        <dbReference type="Proteomes" id="UP000321154"/>
    </source>
</evidence>
<evidence type="ECO:0000313" key="1">
    <source>
        <dbReference type="EMBL" id="GEK83730.1"/>
    </source>
</evidence>
<name>A0ABQ0UQH0_9MICO</name>
<sequence>MFAMALLKRGCAGSPWDPDLLRRIADDPLRAKKKLRRKGTELDLFEKRNDFTHLRWSLSLENLR</sequence>
<dbReference type="EMBL" id="BJUV01000019">
    <property type="protein sequence ID" value="GEK83730.1"/>
    <property type="molecule type" value="Genomic_DNA"/>
</dbReference>
<evidence type="ECO:0008006" key="3">
    <source>
        <dbReference type="Google" id="ProtNLM"/>
    </source>
</evidence>
<keyword evidence="2" id="KW-1185">Reference proteome</keyword>
<accession>A0ABQ0UQH0</accession>
<organism evidence="1 2">
    <name type="scientific">Frigoribacterium faeni</name>
    <dbReference type="NCBI Taxonomy" id="145483"/>
    <lineage>
        <taxon>Bacteria</taxon>
        <taxon>Bacillati</taxon>
        <taxon>Actinomycetota</taxon>
        <taxon>Actinomycetes</taxon>
        <taxon>Micrococcales</taxon>
        <taxon>Microbacteriaceae</taxon>
        <taxon>Frigoribacterium</taxon>
    </lineage>
</organism>
<dbReference type="Proteomes" id="UP000321154">
    <property type="component" value="Unassembled WGS sequence"/>
</dbReference>